<protein>
    <recommendedName>
        <fullName evidence="3">SAP domain-containing protein</fullName>
    </recommendedName>
</protein>
<evidence type="ECO:0000313" key="4">
    <source>
        <dbReference type="EMBL" id="ONK71988.1"/>
    </source>
</evidence>
<keyword evidence="5" id="KW-1185">Reference proteome</keyword>
<dbReference type="PROSITE" id="PS50800">
    <property type="entry name" value="SAP"/>
    <property type="match status" value="1"/>
</dbReference>
<dbReference type="SUPFAM" id="SSF68906">
    <property type="entry name" value="SAP domain"/>
    <property type="match status" value="1"/>
</dbReference>
<dbReference type="PANTHER" id="PTHR31879:SF2">
    <property type="entry name" value="DET1- AND DDB1-ASSOCIATED PROTEIN 1"/>
    <property type="match status" value="1"/>
</dbReference>
<proteinExistence type="inferred from homology"/>
<feature type="compositionally biased region" description="Basic and acidic residues" evidence="2">
    <location>
        <begin position="185"/>
        <end position="234"/>
    </location>
</feature>
<reference evidence="5" key="1">
    <citation type="journal article" date="2017" name="Nat. Commun.">
        <title>The asparagus genome sheds light on the origin and evolution of a young Y chromosome.</title>
        <authorList>
            <person name="Harkess A."/>
            <person name="Zhou J."/>
            <person name="Xu C."/>
            <person name="Bowers J.E."/>
            <person name="Van der Hulst R."/>
            <person name="Ayyampalayam S."/>
            <person name="Mercati F."/>
            <person name="Riccardi P."/>
            <person name="McKain M.R."/>
            <person name="Kakrana A."/>
            <person name="Tang H."/>
            <person name="Ray J."/>
            <person name="Groenendijk J."/>
            <person name="Arikit S."/>
            <person name="Mathioni S.M."/>
            <person name="Nakano M."/>
            <person name="Shan H."/>
            <person name="Telgmann-Rauber A."/>
            <person name="Kanno A."/>
            <person name="Yue Z."/>
            <person name="Chen H."/>
            <person name="Li W."/>
            <person name="Chen Y."/>
            <person name="Xu X."/>
            <person name="Zhang Y."/>
            <person name="Luo S."/>
            <person name="Chen H."/>
            <person name="Gao J."/>
            <person name="Mao Z."/>
            <person name="Pires J.C."/>
            <person name="Luo M."/>
            <person name="Kudrna D."/>
            <person name="Wing R.A."/>
            <person name="Meyers B.C."/>
            <person name="Yi K."/>
            <person name="Kong H."/>
            <person name="Lavrijsen P."/>
            <person name="Sunseri F."/>
            <person name="Falavigna A."/>
            <person name="Ye Y."/>
            <person name="Leebens-Mack J.H."/>
            <person name="Chen G."/>
        </authorList>
    </citation>
    <scope>NUCLEOTIDE SEQUENCE [LARGE SCALE GENOMIC DNA]</scope>
    <source>
        <strain evidence="5">cv. DH0086</strain>
    </source>
</reference>
<dbReference type="GO" id="GO:0080008">
    <property type="term" value="C:Cul4-RING E3 ubiquitin ligase complex"/>
    <property type="evidence" value="ECO:0007669"/>
    <property type="project" value="TreeGrafter"/>
</dbReference>
<feature type="domain" description="SAP" evidence="3">
    <location>
        <begin position="200"/>
        <end position="234"/>
    </location>
</feature>
<evidence type="ECO:0000256" key="2">
    <source>
        <dbReference type="SAM" id="MobiDB-lite"/>
    </source>
</evidence>
<feature type="compositionally biased region" description="Basic and acidic residues" evidence="2">
    <location>
        <begin position="16"/>
        <end position="33"/>
    </location>
</feature>
<dbReference type="Gene3D" id="1.10.720.30">
    <property type="entry name" value="SAP domain"/>
    <property type="match status" value="1"/>
</dbReference>
<accession>A0A5P1F0V0</accession>
<evidence type="ECO:0000259" key="3">
    <source>
        <dbReference type="PROSITE" id="PS50800"/>
    </source>
</evidence>
<evidence type="ECO:0000256" key="1">
    <source>
        <dbReference type="ARBA" id="ARBA00008042"/>
    </source>
</evidence>
<gene>
    <name evidence="4" type="ORF">A4U43_C04F14490</name>
</gene>
<feature type="compositionally biased region" description="Basic and acidic residues" evidence="2">
    <location>
        <begin position="146"/>
        <end position="155"/>
    </location>
</feature>
<feature type="compositionally biased region" description="Basic and acidic residues" evidence="2">
    <location>
        <begin position="78"/>
        <end position="107"/>
    </location>
</feature>
<dbReference type="SMART" id="SM00513">
    <property type="entry name" value="SAP"/>
    <property type="match status" value="1"/>
</dbReference>
<dbReference type="EMBL" id="CM007384">
    <property type="protein sequence ID" value="ONK71988.1"/>
    <property type="molecule type" value="Genomic_DNA"/>
</dbReference>
<dbReference type="GO" id="GO:0032436">
    <property type="term" value="P:positive regulation of proteasomal ubiquitin-dependent protein catabolic process"/>
    <property type="evidence" value="ECO:0007669"/>
    <property type="project" value="TreeGrafter"/>
</dbReference>
<feature type="compositionally biased region" description="Acidic residues" evidence="2">
    <location>
        <begin position="34"/>
        <end position="53"/>
    </location>
</feature>
<dbReference type="InterPro" id="IPR003034">
    <property type="entry name" value="SAP_dom"/>
</dbReference>
<dbReference type="Proteomes" id="UP000243459">
    <property type="component" value="Chromosome 4"/>
</dbReference>
<dbReference type="AlphaFoldDB" id="A0A5P1F0V0"/>
<dbReference type="InterPro" id="IPR018276">
    <property type="entry name" value="DDA1_dom"/>
</dbReference>
<dbReference type="Pfam" id="PF02037">
    <property type="entry name" value="SAP"/>
    <property type="match status" value="1"/>
</dbReference>
<feature type="region of interest" description="Disordered" evidence="2">
    <location>
        <begin position="145"/>
        <end position="234"/>
    </location>
</feature>
<dbReference type="Pfam" id="PF10172">
    <property type="entry name" value="DDA1"/>
    <property type="match status" value="1"/>
</dbReference>
<dbReference type="Gramene" id="ONK71988">
    <property type="protein sequence ID" value="ONK71988"/>
    <property type="gene ID" value="A4U43_C04F14490"/>
</dbReference>
<dbReference type="InterPro" id="IPR036361">
    <property type="entry name" value="SAP_dom_sf"/>
</dbReference>
<name>A0A5P1F0V0_ASPOF</name>
<organism evidence="4 5">
    <name type="scientific">Asparagus officinalis</name>
    <name type="common">Garden asparagus</name>
    <dbReference type="NCBI Taxonomy" id="4686"/>
    <lineage>
        <taxon>Eukaryota</taxon>
        <taxon>Viridiplantae</taxon>
        <taxon>Streptophyta</taxon>
        <taxon>Embryophyta</taxon>
        <taxon>Tracheophyta</taxon>
        <taxon>Spermatophyta</taxon>
        <taxon>Magnoliopsida</taxon>
        <taxon>Liliopsida</taxon>
        <taxon>Asparagales</taxon>
        <taxon>Asparagaceae</taxon>
        <taxon>Asparagoideae</taxon>
        <taxon>Asparagus</taxon>
    </lineage>
</organism>
<feature type="region of interest" description="Disordered" evidence="2">
    <location>
        <begin position="1"/>
        <end position="107"/>
    </location>
</feature>
<dbReference type="PANTHER" id="PTHR31879">
    <property type="entry name" value="DET1- AND DDB1-ASSOCIATED PROTEIN 1"/>
    <property type="match status" value="1"/>
</dbReference>
<sequence length="234" mass="27087">MSWFRWSPCRVGGQLEDCRGGRRKGDEGGKNEKGEEEEDEEREEDEEGEGNEEEDRRRKRIMEDHRWKRIAGGGSSMEEDRRGGRRMREERMRKEEKKMRKEKETRKRIGGMRVYVCDHDTSPPEEQVIKTNTTNILIRALQINKQKTDLKEATKPNKGKRSAGRALEERTPAKKANTASSSSGARHEGSSATEFTEKKLQSMTVERLRLQLRERGLSPKGKKDELISRLRDAS</sequence>
<evidence type="ECO:0000313" key="5">
    <source>
        <dbReference type="Proteomes" id="UP000243459"/>
    </source>
</evidence>
<dbReference type="InterPro" id="IPR033575">
    <property type="entry name" value="DDA1-like"/>
</dbReference>
<comment type="similarity">
    <text evidence="1">Belongs to the DDA1 family.</text>
</comment>